<dbReference type="InterPro" id="IPR046348">
    <property type="entry name" value="SIS_dom_sf"/>
</dbReference>
<dbReference type="InterPro" id="IPR001347">
    <property type="entry name" value="SIS_dom"/>
</dbReference>
<gene>
    <name evidence="6" type="ORF">IAA17_07730</name>
</gene>
<evidence type="ECO:0000256" key="2">
    <source>
        <dbReference type="ARBA" id="ARBA00012916"/>
    </source>
</evidence>
<protein>
    <recommendedName>
        <fullName evidence="3">Glutamine--fructose-6-phosphate aminotransferase [isomerizing]</fullName>
        <ecNumber evidence="2">2.6.1.16</ecNumber>
    </recommendedName>
</protein>
<comment type="catalytic activity">
    <reaction evidence="1">
        <text>D-fructose 6-phosphate + L-glutamine = D-glucosamine 6-phosphate + L-glutamate</text>
        <dbReference type="Rhea" id="RHEA:13237"/>
        <dbReference type="ChEBI" id="CHEBI:29985"/>
        <dbReference type="ChEBI" id="CHEBI:58359"/>
        <dbReference type="ChEBI" id="CHEBI:58725"/>
        <dbReference type="ChEBI" id="CHEBI:61527"/>
        <dbReference type="EC" id="2.6.1.16"/>
    </reaction>
</comment>
<evidence type="ECO:0000313" key="6">
    <source>
        <dbReference type="EMBL" id="HIZ79662.1"/>
    </source>
</evidence>
<feature type="domain" description="SIS" evidence="5">
    <location>
        <begin position="35"/>
        <end position="182"/>
    </location>
</feature>
<evidence type="ECO:0000256" key="1">
    <source>
        <dbReference type="ARBA" id="ARBA00001031"/>
    </source>
</evidence>
<dbReference type="Gene3D" id="3.40.50.10490">
    <property type="entry name" value="Glucose-6-phosphate isomerase like protein, domain 1"/>
    <property type="match status" value="2"/>
</dbReference>
<dbReference type="EMBL" id="DXBC01000121">
    <property type="protein sequence ID" value="HIZ79662.1"/>
    <property type="molecule type" value="Genomic_DNA"/>
</dbReference>
<dbReference type="Pfam" id="PF01380">
    <property type="entry name" value="SIS"/>
    <property type="match status" value="1"/>
</dbReference>
<dbReference type="GO" id="GO:0006047">
    <property type="term" value="P:UDP-N-acetylglucosamine metabolic process"/>
    <property type="evidence" value="ECO:0007669"/>
    <property type="project" value="TreeGrafter"/>
</dbReference>
<dbReference type="GO" id="GO:0006487">
    <property type="term" value="P:protein N-linked glycosylation"/>
    <property type="evidence" value="ECO:0007669"/>
    <property type="project" value="TreeGrafter"/>
</dbReference>
<dbReference type="GO" id="GO:0097367">
    <property type="term" value="F:carbohydrate derivative binding"/>
    <property type="evidence" value="ECO:0007669"/>
    <property type="project" value="InterPro"/>
</dbReference>
<dbReference type="CDD" id="cd05008">
    <property type="entry name" value="SIS_GlmS_GlmD_1"/>
    <property type="match status" value="1"/>
</dbReference>
<reference evidence="6" key="1">
    <citation type="journal article" date="2021" name="PeerJ">
        <title>Extensive microbial diversity within the chicken gut microbiome revealed by metagenomics and culture.</title>
        <authorList>
            <person name="Gilroy R."/>
            <person name="Ravi A."/>
            <person name="Getino M."/>
            <person name="Pursley I."/>
            <person name="Horton D.L."/>
            <person name="Alikhan N.F."/>
            <person name="Baker D."/>
            <person name="Gharbi K."/>
            <person name="Hall N."/>
            <person name="Watson M."/>
            <person name="Adriaenssens E.M."/>
            <person name="Foster-Nyarko E."/>
            <person name="Jarju S."/>
            <person name="Secka A."/>
            <person name="Antonio M."/>
            <person name="Oren A."/>
            <person name="Chaudhuri R.R."/>
            <person name="La Ragione R."/>
            <person name="Hildebrand F."/>
            <person name="Pallen M.J."/>
        </authorList>
    </citation>
    <scope>NUCLEOTIDE SEQUENCE</scope>
    <source>
        <strain evidence="6">ChiBcec1-1093</strain>
    </source>
</reference>
<organism evidence="6 7">
    <name type="scientific">Candidatus Lachnoclostridium stercorigallinarum</name>
    <dbReference type="NCBI Taxonomy" id="2838634"/>
    <lineage>
        <taxon>Bacteria</taxon>
        <taxon>Bacillati</taxon>
        <taxon>Bacillota</taxon>
        <taxon>Clostridia</taxon>
        <taxon>Lachnospirales</taxon>
        <taxon>Lachnospiraceae</taxon>
    </lineage>
</organism>
<name>A0A9D2GIY1_9FIRM</name>
<sequence length="385" mass="41805">MDKTIHDNQLRRQCLDIPVMCEAQLSGIRKGLEAVPDELLKKIRKVILTGCGDSYFAGIAAVPAFKKYAGAFASSFEAVRCMDAARYLEYEKGQEDATLVVAVSASGSPVRVMEALRRANQKGCHTLAVTNIPDSRAAKEAEYSLIVHTPPFPEPGPGLRNYFASISALFLLAARMGTVKGCCDAGSEEALCRAIAEYTDSYAKAFDAMDTLMFDMAKEWKDDIGNEMIGDASMYATAAFIGAKFVEAAGKMTNAVDSENWCHVNFFRHRPEQSGLILVADSADHNHSRMTETMQQAVKIGRSCILITDTDGESYGAPEGVTVCTVPGTPEGYGFLSPLLNYIPGTLLAAYIASLRGETYFRAEDSLQKRSEVGSTIGDSRVEIF</sequence>
<comment type="caution">
    <text evidence="6">The sequence shown here is derived from an EMBL/GenBank/DDBJ whole genome shotgun (WGS) entry which is preliminary data.</text>
</comment>
<dbReference type="PANTHER" id="PTHR10937:SF0">
    <property type="entry name" value="GLUTAMINE--FRUCTOSE-6-PHOSPHATE TRANSAMINASE (ISOMERIZING)"/>
    <property type="match status" value="1"/>
</dbReference>
<dbReference type="AlphaFoldDB" id="A0A9D2GIY1"/>
<evidence type="ECO:0000313" key="7">
    <source>
        <dbReference type="Proteomes" id="UP000824101"/>
    </source>
</evidence>
<keyword evidence="4" id="KW-0677">Repeat</keyword>
<dbReference type="SUPFAM" id="SSF53697">
    <property type="entry name" value="SIS domain"/>
    <property type="match status" value="1"/>
</dbReference>
<evidence type="ECO:0000256" key="4">
    <source>
        <dbReference type="ARBA" id="ARBA00022737"/>
    </source>
</evidence>
<dbReference type="Proteomes" id="UP000824101">
    <property type="component" value="Unassembled WGS sequence"/>
</dbReference>
<dbReference type="GO" id="GO:0006002">
    <property type="term" value="P:fructose 6-phosphate metabolic process"/>
    <property type="evidence" value="ECO:0007669"/>
    <property type="project" value="TreeGrafter"/>
</dbReference>
<dbReference type="PROSITE" id="PS51464">
    <property type="entry name" value="SIS"/>
    <property type="match status" value="1"/>
</dbReference>
<dbReference type="GO" id="GO:0004360">
    <property type="term" value="F:glutamine-fructose-6-phosphate transaminase (isomerizing) activity"/>
    <property type="evidence" value="ECO:0007669"/>
    <property type="project" value="UniProtKB-EC"/>
</dbReference>
<reference evidence="6" key="2">
    <citation type="submission" date="2021-04" db="EMBL/GenBank/DDBJ databases">
        <authorList>
            <person name="Gilroy R."/>
        </authorList>
    </citation>
    <scope>NUCLEOTIDE SEQUENCE</scope>
    <source>
        <strain evidence="6">ChiBcec1-1093</strain>
    </source>
</reference>
<proteinExistence type="predicted"/>
<evidence type="ECO:0000259" key="5">
    <source>
        <dbReference type="PROSITE" id="PS51464"/>
    </source>
</evidence>
<dbReference type="InterPro" id="IPR035466">
    <property type="entry name" value="GlmS/AgaS_SIS"/>
</dbReference>
<dbReference type="PANTHER" id="PTHR10937">
    <property type="entry name" value="GLUCOSAMINE--FRUCTOSE-6-PHOSPHATE AMINOTRANSFERASE, ISOMERIZING"/>
    <property type="match status" value="1"/>
</dbReference>
<accession>A0A9D2GIY1</accession>
<evidence type="ECO:0000256" key="3">
    <source>
        <dbReference type="ARBA" id="ARBA00016090"/>
    </source>
</evidence>
<dbReference type="EC" id="2.6.1.16" evidence="2"/>